<keyword evidence="5 9" id="KW-0554">One-carbon metabolism</keyword>
<evidence type="ECO:0000256" key="5">
    <source>
        <dbReference type="ARBA" id="ARBA00022563"/>
    </source>
</evidence>
<dbReference type="SUPFAM" id="SSF53383">
    <property type="entry name" value="PLP-dependent transferases"/>
    <property type="match status" value="1"/>
</dbReference>
<dbReference type="PIRSF" id="PIRSF000412">
    <property type="entry name" value="SHMT"/>
    <property type="match status" value="1"/>
</dbReference>
<dbReference type="CDD" id="cd00378">
    <property type="entry name" value="SHMT"/>
    <property type="match status" value="1"/>
</dbReference>
<dbReference type="InterPro" id="IPR039429">
    <property type="entry name" value="SHMT-like_dom"/>
</dbReference>
<evidence type="ECO:0000256" key="7">
    <source>
        <dbReference type="ARBA" id="ARBA00022679"/>
    </source>
</evidence>
<comment type="pathway">
    <text evidence="9">Amino-acid biosynthesis; glycine biosynthesis; glycine from L-serine: step 1/1.</text>
</comment>
<feature type="domain" description="Serine hydroxymethyltransferase-like" evidence="11">
    <location>
        <begin position="20"/>
        <end position="401"/>
    </location>
</feature>
<dbReference type="AlphaFoldDB" id="A0A2R7Y506"/>
<dbReference type="InterPro" id="IPR015422">
    <property type="entry name" value="PyrdxlP-dep_Trfase_small"/>
</dbReference>
<name>A0A2R7Y506_9ARCH</name>
<protein>
    <recommendedName>
        <fullName evidence="9">Serine hydroxymethyltransferase</fullName>
        <shortName evidence="9">SHMT</shortName>
        <shortName evidence="9">Serine methylase</shortName>
        <ecNumber evidence="9">2.1.2.-</ecNumber>
    </recommendedName>
</protein>
<evidence type="ECO:0000256" key="3">
    <source>
        <dbReference type="ARBA" id="ARBA00011738"/>
    </source>
</evidence>
<gene>
    <name evidence="9" type="primary">glyA</name>
    <name evidence="12" type="ORF">B9J98_03960</name>
</gene>
<keyword evidence="8 9" id="KW-0663">Pyridoxal phosphate</keyword>
<feature type="site" description="Plays an important role in substrate specificity" evidence="9">
    <location>
        <position position="242"/>
    </location>
</feature>
<evidence type="ECO:0000313" key="13">
    <source>
        <dbReference type="Proteomes" id="UP000244066"/>
    </source>
</evidence>
<comment type="function">
    <text evidence="9">Catalyzes the reversible interconversion of serine and glycine with a modified folate serving as the one-carbon carrier. Also exhibits a pteridine-independent aldolase activity toward beta-hydroxyamino acids, producing glycine and aldehydes, via a retro-aldol mechanism.</text>
</comment>
<dbReference type="PANTHER" id="PTHR11680:SF35">
    <property type="entry name" value="SERINE HYDROXYMETHYLTRANSFERASE 1"/>
    <property type="match status" value="1"/>
</dbReference>
<keyword evidence="4 9" id="KW-0963">Cytoplasm</keyword>
<keyword evidence="7 9" id="KW-0808">Transferase</keyword>
<dbReference type="Pfam" id="PF00464">
    <property type="entry name" value="SHMT"/>
    <property type="match status" value="1"/>
</dbReference>
<dbReference type="FunFam" id="3.40.640.10:FF:000101">
    <property type="entry name" value="Serine hydroxymethyltransferase"/>
    <property type="match status" value="1"/>
</dbReference>
<comment type="caution">
    <text evidence="12">The sequence shown here is derived from an EMBL/GenBank/DDBJ whole genome shotgun (WGS) entry which is preliminary data.</text>
</comment>
<sequence length="445" mass="49811">MSSEKDSFAYAKAAYEQTLSLLEEHHRFIRDSIPLIASENVPSPAVREALASDFGNRYAEGWPGERIYAGCKYIDEVELLAIELSKRLFNAEFVDVRPISGVVANLIAYTAFAEPGDVMFSLAVPHGGHISHSKRSWGGTAGAVRGLVVEHYEFDEYNYEIDLDATRKKLRALASEGKKPRLFMLGASVFLFPHPVKEVAEIAKEFDARVIYDAAHVAGLIAGGMFQDPLREGADVMTMSTHKTLAGPQHGMLCSWSKYEEALKKAAFPGMLSNHHLHAVAGLAICLAEAIAFYKDYARQIVRNSKALAQALYERGIEVLYEHKGFTESHTIVADVSKYMNGRQAEERLERARIIINRNLIPKDYRLKTDYRAPSGIRLGTQEVTRLGMGESEMEWIAELITKVIVRGEDPSKVAQEVSELKRPFNKVHYCFSSKTEAYAYVQIR</sequence>
<reference evidence="12 13" key="1">
    <citation type="submission" date="2017-04" db="EMBL/GenBank/DDBJ databases">
        <title>Draft Aigarchaeota genome from a New Zealand hot spring.</title>
        <authorList>
            <person name="Reysenbach A.-L."/>
            <person name="Donaho J.A."/>
            <person name="Gerhart J."/>
            <person name="Kelley J.F."/>
            <person name="Kouba K."/>
            <person name="Podar M."/>
            <person name="Stott M."/>
        </authorList>
    </citation>
    <scope>NUCLEOTIDE SEQUENCE [LARGE SCALE GENOMIC DNA]</scope>
    <source>
        <strain evidence="12">NZ13_MG1</strain>
    </source>
</reference>
<dbReference type="GO" id="GO:0030170">
    <property type="term" value="F:pyridoxal phosphate binding"/>
    <property type="evidence" value="ECO:0007669"/>
    <property type="project" value="UniProtKB-UniRule"/>
</dbReference>
<evidence type="ECO:0000256" key="9">
    <source>
        <dbReference type="HAMAP-Rule" id="MF_00051"/>
    </source>
</evidence>
<feature type="binding site" evidence="9">
    <location>
        <position position="260"/>
    </location>
    <ligand>
        <name>(6S)-5,6,7,8-tetrahydrofolate</name>
        <dbReference type="ChEBI" id="CHEBI:57453"/>
    </ligand>
</feature>
<dbReference type="InterPro" id="IPR015424">
    <property type="entry name" value="PyrdxlP-dep_Trfase"/>
</dbReference>
<organism evidence="12 13">
    <name type="scientific">Candidatus Terraquivivens tikiterensis</name>
    <dbReference type="NCBI Taxonomy" id="1980982"/>
    <lineage>
        <taxon>Archaea</taxon>
        <taxon>Nitrososphaerota</taxon>
        <taxon>Candidatus Wolframiiraptoraceae</taxon>
        <taxon>Candidatus Terraquivivens</taxon>
    </lineage>
</organism>
<dbReference type="GO" id="GO:0008168">
    <property type="term" value="F:methyltransferase activity"/>
    <property type="evidence" value="ECO:0007669"/>
    <property type="project" value="UniProtKB-KW"/>
</dbReference>
<dbReference type="EC" id="2.1.2.-" evidence="9"/>
<dbReference type="InterPro" id="IPR001085">
    <property type="entry name" value="Ser_HO-MeTrfase"/>
</dbReference>
<dbReference type="Gene3D" id="3.90.1150.10">
    <property type="entry name" value="Aspartate Aminotransferase, domain 1"/>
    <property type="match status" value="1"/>
</dbReference>
<evidence type="ECO:0000256" key="8">
    <source>
        <dbReference type="ARBA" id="ARBA00022898"/>
    </source>
</evidence>
<dbReference type="GO" id="GO:0035999">
    <property type="term" value="P:tetrahydrofolate interconversion"/>
    <property type="evidence" value="ECO:0007669"/>
    <property type="project" value="InterPro"/>
</dbReference>
<comment type="caution">
    <text evidence="9">Lacks conserved residue(s) required for the propagation of feature annotation.</text>
</comment>
<evidence type="ECO:0000256" key="1">
    <source>
        <dbReference type="ARBA" id="ARBA00001933"/>
    </source>
</evidence>
<evidence type="ECO:0000256" key="4">
    <source>
        <dbReference type="ARBA" id="ARBA00022490"/>
    </source>
</evidence>
<evidence type="ECO:0000256" key="10">
    <source>
        <dbReference type="PIRSR" id="PIRSR000412-50"/>
    </source>
</evidence>
<proteinExistence type="inferred from homology"/>
<dbReference type="EMBL" id="NDWU01000008">
    <property type="protein sequence ID" value="PUA32616.1"/>
    <property type="molecule type" value="Genomic_DNA"/>
</dbReference>
<dbReference type="Proteomes" id="UP000244066">
    <property type="component" value="Unassembled WGS sequence"/>
</dbReference>
<dbReference type="PANTHER" id="PTHR11680">
    <property type="entry name" value="SERINE HYDROXYMETHYLTRANSFERASE"/>
    <property type="match status" value="1"/>
</dbReference>
<accession>A0A2R7Y506</accession>
<evidence type="ECO:0000256" key="6">
    <source>
        <dbReference type="ARBA" id="ARBA00022605"/>
    </source>
</evidence>
<feature type="binding site" evidence="9">
    <location>
        <begin position="128"/>
        <end position="130"/>
    </location>
    <ligand>
        <name>(6S)-5,6,7,8-tetrahydrofolate</name>
        <dbReference type="ChEBI" id="CHEBI:57453"/>
    </ligand>
</feature>
<comment type="subcellular location">
    <subcellularLocation>
        <location evidence="9">Cytoplasm</location>
    </subcellularLocation>
</comment>
<dbReference type="InterPro" id="IPR015421">
    <property type="entry name" value="PyrdxlP-dep_Trfase_major"/>
</dbReference>
<dbReference type="UniPathway" id="UPA00288">
    <property type="reaction ID" value="UER01023"/>
</dbReference>
<dbReference type="HAMAP" id="MF_00051">
    <property type="entry name" value="SHMT"/>
    <property type="match status" value="1"/>
</dbReference>
<evidence type="ECO:0000259" key="11">
    <source>
        <dbReference type="Pfam" id="PF00464"/>
    </source>
</evidence>
<comment type="cofactor">
    <cofactor evidence="1 9 10">
        <name>pyridoxal 5'-phosphate</name>
        <dbReference type="ChEBI" id="CHEBI:597326"/>
    </cofactor>
</comment>
<comment type="subunit">
    <text evidence="3 9">Homodimer.</text>
</comment>
<dbReference type="GO" id="GO:0032259">
    <property type="term" value="P:methylation"/>
    <property type="evidence" value="ECO:0007669"/>
    <property type="project" value="UniProtKB-KW"/>
</dbReference>
<dbReference type="GO" id="GO:0005737">
    <property type="term" value="C:cytoplasm"/>
    <property type="evidence" value="ECO:0007669"/>
    <property type="project" value="UniProtKB-SubCell"/>
</dbReference>
<comment type="similarity">
    <text evidence="2 9">Belongs to the SHMT family.</text>
</comment>
<evidence type="ECO:0000256" key="2">
    <source>
        <dbReference type="ARBA" id="ARBA00006376"/>
    </source>
</evidence>
<evidence type="ECO:0000313" key="12">
    <source>
        <dbReference type="EMBL" id="PUA32616.1"/>
    </source>
</evidence>
<dbReference type="GO" id="GO:0004372">
    <property type="term" value="F:glycine hydroxymethyltransferase activity"/>
    <property type="evidence" value="ECO:0007669"/>
    <property type="project" value="UniProtKB-UniRule"/>
</dbReference>
<feature type="modified residue" description="N6-(pyridoxal phosphate)lysine" evidence="9 10">
    <location>
        <position position="243"/>
    </location>
</feature>
<dbReference type="Gene3D" id="3.40.640.10">
    <property type="entry name" value="Type I PLP-dependent aspartate aminotransferase-like (Major domain)"/>
    <property type="match status" value="1"/>
</dbReference>
<keyword evidence="6 9" id="KW-0028">Amino-acid biosynthesis</keyword>
<keyword evidence="12" id="KW-0489">Methyltransferase</keyword>
<dbReference type="NCBIfam" id="NF000586">
    <property type="entry name" value="PRK00011.1"/>
    <property type="match status" value="1"/>
</dbReference>
<dbReference type="InterPro" id="IPR049943">
    <property type="entry name" value="Ser_HO-MeTrfase-like"/>
</dbReference>
<dbReference type="GO" id="GO:0019264">
    <property type="term" value="P:glycine biosynthetic process from serine"/>
    <property type="evidence" value="ECO:0007669"/>
    <property type="project" value="UniProtKB-UniRule"/>
</dbReference>